<keyword evidence="3" id="KW-0456">Lyase</keyword>
<dbReference type="Gene3D" id="3.90.25.10">
    <property type="entry name" value="UDP-galactose 4-epimerase, domain 1"/>
    <property type="match status" value="1"/>
</dbReference>
<comment type="cofactor">
    <cofactor evidence="1">
        <name>NAD(+)</name>
        <dbReference type="ChEBI" id="CHEBI:57540"/>
    </cofactor>
</comment>
<dbReference type="EMBL" id="KV454302">
    <property type="protein sequence ID" value="ODQ69783.1"/>
    <property type="molecule type" value="Genomic_DNA"/>
</dbReference>
<dbReference type="STRING" id="675824.A0A1E3PWH4"/>
<dbReference type="Gene3D" id="3.40.50.720">
    <property type="entry name" value="NAD(P)-binding Rossmann-like Domain"/>
    <property type="match status" value="1"/>
</dbReference>
<feature type="domain" description="NAD(P)-binding" evidence="4">
    <location>
        <begin position="39"/>
        <end position="347"/>
    </location>
</feature>
<evidence type="ECO:0000313" key="6">
    <source>
        <dbReference type="Proteomes" id="UP000094385"/>
    </source>
</evidence>
<dbReference type="OrthoDB" id="331544at2759"/>
<dbReference type="CDD" id="cd05246">
    <property type="entry name" value="dTDP_GD_SDR_e"/>
    <property type="match status" value="1"/>
</dbReference>
<dbReference type="PANTHER" id="PTHR43000">
    <property type="entry name" value="DTDP-D-GLUCOSE 4,6-DEHYDRATASE-RELATED"/>
    <property type="match status" value="1"/>
</dbReference>
<dbReference type="AlphaFoldDB" id="A0A1E3PWH4"/>
<dbReference type="Pfam" id="PF16363">
    <property type="entry name" value="GDP_Man_Dehyd"/>
    <property type="match status" value="1"/>
</dbReference>
<dbReference type="InterPro" id="IPR016040">
    <property type="entry name" value="NAD(P)-bd_dom"/>
</dbReference>
<reference evidence="5 6" key="1">
    <citation type="journal article" date="2016" name="Proc. Natl. Acad. Sci. U.S.A.">
        <title>Comparative genomics of biotechnologically important yeasts.</title>
        <authorList>
            <person name="Riley R."/>
            <person name="Haridas S."/>
            <person name="Wolfe K.H."/>
            <person name="Lopes M.R."/>
            <person name="Hittinger C.T."/>
            <person name="Goeker M."/>
            <person name="Salamov A.A."/>
            <person name="Wisecaver J.H."/>
            <person name="Long T.M."/>
            <person name="Calvey C.H."/>
            <person name="Aerts A.L."/>
            <person name="Barry K.W."/>
            <person name="Choi C."/>
            <person name="Clum A."/>
            <person name="Coughlan A.Y."/>
            <person name="Deshpande S."/>
            <person name="Douglass A.P."/>
            <person name="Hanson S.J."/>
            <person name="Klenk H.-P."/>
            <person name="LaButti K.M."/>
            <person name="Lapidus A."/>
            <person name="Lindquist E.A."/>
            <person name="Lipzen A.M."/>
            <person name="Meier-Kolthoff J.P."/>
            <person name="Ohm R.A."/>
            <person name="Otillar R.P."/>
            <person name="Pangilinan J.L."/>
            <person name="Peng Y."/>
            <person name="Rokas A."/>
            <person name="Rosa C.A."/>
            <person name="Scheuner C."/>
            <person name="Sibirny A.A."/>
            <person name="Slot J.C."/>
            <person name="Stielow J.B."/>
            <person name="Sun H."/>
            <person name="Kurtzman C.P."/>
            <person name="Blackwell M."/>
            <person name="Grigoriev I.V."/>
            <person name="Jeffries T.W."/>
        </authorList>
    </citation>
    <scope>NUCLEOTIDE SEQUENCE [LARGE SCALE GENOMIC DNA]</scope>
    <source>
        <strain evidence="5 6">NRRL Y-11557</strain>
    </source>
</reference>
<dbReference type="SUPFAM" id="SSF51735">
    <property type="entry name" value="NAD(P)-binding Rossmann-fold domains"/>
    <property type="match status" value="1"/>
</dbReference>
<evidence type="ECO:0000256" key="3">
    <source>
        <dbReference type="ARBA" id="ARBA00023239"/>
    </source>
</evidence>
<evidence type="ECO:0000256" key="2">
    <source>
        <dbReference type="ARBA" id="ARBA00023027"/>
    </source>
</evidence>
<dbReference type="GO" id="GO:0008460">
    <property type="term" value="F:dTDP-glucose 4,6-dehydratase activity"/>
    <property type="evidence" value="ECO:0007669"/>
    <property type="project" value="InterPro"/>
</dbReference>
<protein>
    <recommendedName>
        <fullName evidence="4">NAD(P)-binding domain-containing protein</fullName>
    </recommendedName>
</protein>
<keyword evidence="6" id="KW-1185">Reference proteome</keyword>
<dbReference type="Proteomes" id="UP000094385">
    <property type="component" value="Unassembled WGS sequence"/>
</dbReference>
<evidence type="ECO:0000259" key="4">
    <source>
        <dbReference type="Pfam" id="PF16363"/>
    </source>
</evidence>
<dbReference type="InterPro" id="IPR036291">
    <property type="entry name" value="NAD(P)-bd_dom_sf"/>
</dbReference>
<evidence type="ECO:0000256" key="1">
    <source>
        <dbReference type="ARBA" id="ARBA00001911"/>
    </source>
</evidence>
<dbReference type="FunFam" id="3.40.50.720:FF:000304">
    <property type="entry name" value="UDP-glucose 4,6-dehydratase"/>
    <property type="match status" value="1"/>
</dbReference>
<proteinExistence type="predicted"/>
<organism evidence="5 6">
    <name type="scientific">Lipomyces starkeyi NRRL Y-11557</name>
    <dbReference type="NCBI Taxonomy" id="675824"/>
    <lineage>
        <taxon>Eukaryota</taxon>
        <taxon>Fungi</taxon>
        <taxon>Dikarya</taxon>
        <taxon>Ascomycota</taxon>
        <taxon>Saccharomycotina</taxon>
        <taxon>Lipomycetes</taxon>
        <taxon>Lipomycetales</taxon>
        <taxon>Lipomycetaceae</taxon>
        <taxon>Lipomyces</taxon>
    </lineage>
</organism>
<dbReference type="InterPro" id="IPR005888">
    <property type="entry name" value="dTDP_Gluc_deHydtase"/>
</dbReference>
<dbReference type="GO" id="GO:0009225">
    <property type="term" value="P:nucleotide-sugar metabolic process"/>
    <property type="evidence" value="ECO:0007669"/>
    <property type="project" value="InterPro"/>
</dbReference>
<accession>A0A1E3PWH4</accession>
<gene>
    <name evidence="5" type="ORF">LIPSTDRAFT_87597</name>
</gene>
<keyword evidence="2" id="KW-0520">NAD</keyword>
<evidence type="ECO:0000313" key="5">
    <source>
        <dbReference type="EMBL" id="ODQ69783.1"/>
    </source>
</evidence>
<name>A0A1E3PWH4_LIPST</name>
<sequence>MTAHNGPSSRAENDNPWQQSPVFIGTTKFTRVPTINNILITGGAGFIASWLVRHLALQYPDYNVICFDKLDYCASFNNIAYVNANCRNFKFVKGDITNPGEVEMVLREQKIDTIMHLAAMSHVDLSFGGDSYEFTSVNVYGTHVLLEAAKTYGKITRFIHVSTDEVYGEVLEEDTDLLESAILAPTNPYAATKAAADMLVNAYYRSFKLPVIIVRCNNVYGPHQFPEKIIPKFICLLAGSRKCLIHGNGSNSRRYLFAGDAVDALDTILHKGAIGQIYNIGTTDEVSNRELCVLLLMEFGYGEGEFDQHVEYTNDRPFNDRRYAIDASRLKSLGWSQKTRFEVGISRTIAWYRRFGSLWWGDISDILTAFPTSRHIHYRTVMDGNPTHNDVA</sequence>